<name>A0A366HYX8_9FIRM</name>
<gene>
    <name evidence="3" type="ORF">DES36_11957</name>
</gene>
<evidence type="ECO:0000313" key="4">
    <source>
        <dbReference type="Proteomes" id="UP000253490"/>
    </source>
</evidence>
<protein>
    <submittedName>
        <fullName evidence="3">Uncharacterized protein</fullName>
    </submittedName>
</protein>
<evidence type="ECO:0000256" key="1">
    <source>
        <dbReference type="SAM" id="Coils"/>
    </source>
</evidence>
<reference evidence="3 4" key="1">
    <citation type="submission" date="2018-06" db="EMBL/GenBank/DDBJ databases">
        <title>Genomic Encyclopedia of Type Strains, Phase IV (KMG-IV): sequencing the most valuable type-strain genomes for metagenomic binning, comparative biology and taxonomic classification.</title>
        <authorList>
            <person name="Goeker M."/>
        </authorList>
    </citation>
    <scope>NUCLEOTIDE SEQUENCE [LARGE SCALE GENOMIC DNA]</scope>
    <source>
        <strain evidence="3 4">DSM 22112</strain>
    </source>
</reference>
<evidence type="ECO:0000256" key="2">
    <source>
        <dbReference type="SAM" id="Phobius"/>
    </source>
</evidence>
<keyword evidence="2" id="KW-0812">Transmembrane</keyword>
<dbReference type="Proteomes" id="UP000253490">
    <property type="component" value="Unassembled WGS sequence"/>
</dbReference>
<dbReference type="AlphaFoldDB" id="A0A366HYX8"/>
<evidence type="ECO:0000313" key="3">
    <source>
        <dbReference type="EMBL" id="RBP59332.1"/>
    </source>
</evidence>
<accession>A0A366HYX8</accession>
<sequence length="276" mass="32395">MVKKKKFRISLGQKYLLIMGIFIFGFLTIFISPAFTGKSYSYEEVLLNEYQTLSNNIQIALTKKEYNPEKEIMRLDFSMKEISSNSSLSNITYEISSSYIESREPLSIESVRVNDNYIIAIIKNVPEDFSILSVTIVPKYIHPDIEKNDDLKDRSIKMYVNESDKIINTDIKIEDKEYYEKEYILFQQESIKKQIKANKEKIQTQKLAISELKKSISNIEDDLVYQTEEELVESTTQINTHVSNINQYQKEIETLQNENMQLEEKIKLLDEKMRSI</sequence>
<feature type="transmembrane region" description="Helical" evidence="2">
    <location>
        <begin position="15"/>
        <end position="35"/>
    </location>
</feature>
<keyword evidence="2" id="KW-0472">Membrane</keyword>
<dbReference type="RefSeq" id="WP_113921545.1">
    <property type="nucleotide sequence ID" value="NZ_QNRX01000019.1"/>
</dbReference>
<keyword evidence="4" id="KW-1185">Reference proteome</keyword>
<keyword evidence="2" id="KW-1133">Transmembrane helix</keyword>
<proteinExistence type="predicted"/>
<organism evidence="3 4">
    <name type="scientific">Alkalibaculum bacchi</name>
    <dbReference type="NCBI Taxonomy" id="645887"/>
    <lineage>
        <taxon>Bacteria</taxon>
        <taxon>Bacillati</taxon>
        <taxon>Bacillota</taxon>
        <taxon>Clostridia</taxon>
        <taxon>Eubacteriales</taxon>
        <taxon>Eubacteriaceae</taxon>
        <taxon>Alkalibaculum</taxon>
    </lineage>
</organism>
<dbReference type="OrthoDB" id="9991536at2"/>
<dbReference type="EMBL" id="QNRX01000019">
    <property type="protein sequence ID" value="RBP59332.1"/>
    <property type="molecule type" value="Genomic_DNA"/>
</dbReference>
<comment type="caution">
    <text evidence="3">The sequence shown here is derived from an EMBL/GenBank/DDBJ whole genome shotgun (WGS) entry which is preliminary data.</text>
</comment>
<feature type="coiled-coil region" evidence="1">
    <location>
        <begin position="202"/>
        <end position="272"/>
    </location>
</feature>
<keyword evidence="1" id="KW-0175">Coiled coil</keyword>